<dbReference type="AlphaFoldDB" id="A0A8J5TNK6"/>
<organism evidence="2 3">
    <name type="scientific">Homarus americanus</name>
    <name type="common">American lobster</name>
    <dbReference type="NCBI Taxonomy" id="6706"/>
    <lineage>
        <taxon>Eukaryota</taxon>
        <taxon>Metazoa</taxon>
        <taxon>Ecdysozoa</taxon>
        <taxon>Arthropoda</taxon>
        <taxon>Crustacea</taxon>
        <taxon>Multicrustacea</taxon>
        <taxon>Malacostraca</taxon>
        <taxon>Eumalacostraca</taxon>
        <taxon>Eucarida</taxon>
        <taxon>Decapoda</taxon>
        <taxon>Pleocyemata</taxon>
        <taxon>Astacidea</taxon>
        <taxon>Nephropoidea</taxon>
        <taxon>Nephropidae</taxon>
        <taxon>Homarus</taxon>
    </lineage>
</organism>
<dbReference type="Pfam" id="PF03815">
    <property type="entry name" value="LCCL"/>
    <property type="match status" value="1"/>
</dbReference>
<dbReference type="SUPFAM" id="SSF69848">
    <property type="entry name" value="LCCL domain"/>
    <property type="match status" value="1"/>
</dbReference>
<accession>A0A8J5TNK6</accession>
<reference evidence="2" key="1">
    <citation type="journal article" date="2021" name="Sci. Adv.">
        <title>The American lobster genome reveals insights on longevity, neural, and immune adaptations.</title>
        <authorList>
            <person name="Polinski J.M."/>
            <person name="Zimin A.V."/>
            <person name="Clark K.F."/>
            <person name="Kohn A.B."/>
            <person name="Sadowski N."/>
            <person name="Timp W."/>
            <person name="Ptitsyn A."/>
            <person name="Khanna P."/>
            <person name="Romanova D.Y."/>
            <person name="Williams P."/>
            <person name="Greenwood S.J."/>
            <person name="Moroz L.L."/>
            <person name="Walt D.R."/>
            <person name="Bodnar A.G."/>
        </authorList>
    </citation>
    <scope>NUCLEOTIDE SEQUENCE</scope>
    <source>
        <strain evidence="2">GMGI-L3</strain>
    </source>
</reference>
<dbReference type="Proteomes" id="UP000747542">
    <property type="component" value="Unassembled WGS sequence"/>
</dbReference>
<dbReference type="InterPro" id="IPR036609">
    <property type="entry name" value="LCCL_sf"/>
</dbReference>
<sequence length="256" mass="28159">MRRLDASAPSTHHPGCGQNCMASSSRVSGTEYYDQRRLDACSSTHHPGCRTVWASSLVLSGTEYYDQGSPVCVAALHSGAINTNGGVFTITRSYSSATPRLYGSARNRILSNSMTSQGLFVYKIEKTQATVTEADLSEDVVVVHNSYTQDRNSCPYDPVKSRACCTVLVACLSQGSTSPRLVGWDFAERSYINTAARYQSSSPTVRFSKGQQMTIPLVKRPSTLPNTVYTRRLPDKWTSSTSDILPLMWSQAELYH</sequence>
<keyword evidence="3" id="KW-1185">Reference proteome</keyword>
<comment type="caution">
    <text evidence="2">The sequence shown here is derived from an EMBL/GenBank/DDBJ whole genome shotgun (WGS) entry which is preliminary data.</text>
</comment>
<dbReference type="PROSITE" id="PS50820">
    <property type="entry name" value="LCCL"/>
    <property type="match status" value="1"/>
</dbReference>
<feature type="domain" description="LCCL" evidence="1">
    <location>
        <begin position="22"/>
        <end position="93"/>
    </location>
</feature>
<dbReference type="EMBL" id="JAHLQT010004419">
    <property type="protein sequence ID" value="KAG7175967.1"/>
    <property type="molecule type" value="Genomic_DNA"/>
</dbReference>
<evidence type="ECO:0000313" key="2">
    <source>
        <dbReference type="EMBL" id="KAG7175967.1"/>
    </source>
</evidence>
<proteinExistence type="predicted"/>
<evidence type="ECO:0000313" key="3">
    <source>
        <dbReference type="Proteomes" id="UP000747542"/>
    </source>
</evidence>
<dbReference type="InterPro" id="IPR004043">
    <property type="entry name" value="LCCL"/>
</dbReference>
<evidence type="ECO:0000259" key="1">
    <source>
        <dbReference type="PROSITE" id="PS50820"/>
    </source>
</evidence>
<gene>
    <name evidence="2" type="ORF">Hamer_G016912</name>
</gene>
<dbReference type="Gene3D" id="2.170.130.20">
    <property type="entry name" value="LCCL-like domain"/>
    <property type="match status" value="1"/>
</dbReference>
<protein>
    <submittedName>
        <fullName evidence="2">Putative LCCL domain-containing protein</fullName>
    </submittedName>
</protein>
<name>A0A8J5TNK6_HOMAM</name>